<dbReference type="RefSeq" id="XP_001487017.2">
    <property type="nucleotide sequence ID" value="XM_001486967.1"/>
</dbReference>
<accession>A5DAT9</accession>
<keyword evidence="1" id="KW-0472">Membrane</keyword>
<reference evidence="2 3" key="1">
    <citation type="journal article" date="2009" name="Nature">
        <title>Evolution of pathogenicity and sexual reproduction in eight Candida genomes.</title>
        <authorList>
            <person name="Butler G."/>
            <person name="Rasmussen M.D."/>
            <person name="Lin M.F."/>
            <person name="Santos M.A."/>
            <person name="Sakthikumar S."/>
            <person name="Munro C.A."/>
            <person name="Rheinbay E."/>
            <person name="Grabherr M."/>
            <person name="Forche A."/>
            <person name="Reedy J.L."/>
            <person name="Agrafioti I."/>
            <person name="Arnaud M.B."/>
            <person name="Bates S."/>
            <person name="Brown A.J."/>
            <person name="Brunke S."/>
            <person name="Costanzo M.C."/>
            <person name="Fitzpatrick D.A."/>
            <person name="de Groot P.W."/>
            <person name="Harris D."/>
            <person name="Hoyer L.L."/>
            <person name="Hube B."/>
            <person name="Klis F.M."/>
            <person name="Kodira C."/>
            <person name="Lennard N."/>
            <person name="Logue M.E."/>
            <person name="Martin R."/>
            <person name="Neiman A.M."/>
            <person name="Nikolaou E."/>
            <person name="Quail M.A."/>
            <person name="Quinn J."/>
            <person name="Santos M.C."/>
            <person name="Schmitzberger F.F."/>
            <person name="Sherlock G."/>
            <person name="Shah P."/>
            <person name="Silverstein K.A."/>
            <person name="Skrzypek M.S."/>
            <person name="Soll D."/>
            <person name="Staggs R."/>
            <person name="Stansfield I."/>
            <person name="Stumpf M.P."/>
            <person name="Sudbery P.E."/>
            <person name="Srikantha T."/>
            <person name="Zeng Q."/>
            <person name="Berman J."/>
            <person name="Berriman M."/>
            <person name="Heitman J."/>
            <person name="Gow N.A."/>
            <person name="Lorenz M.C."/>
            <person name="Birren B.W."/>
            <person name="Kellis M."/>
            <person name="Cuomo C.A."/>
        </authorList>
    </citation>
    <scope>NUCLEOTIDE SEQUENCE [LARGE SCALE GENOMIC DNA]</scope>
    <source>
        <strain evidence="3">ATCC 6260 / CBS 566 / DSM 6381 / JCM 1539 / NBRC 10279 / NRRL Y-324</strain>
    </source>
</reference>
<dbReference type="GeneID" id="5129186"/>
<sequence length="284" mass="32260">MAQEPQNEANDRAKFLDDIYDFHKVYGTEIMMSIISDDGMVSSFASPMLQHLSLEIQNDFLFRSQIEGQYKDSSSGILFLIQWFSIGFFITAFLGLIYTSEMNYIPILLSFVPLSLIVFIWYVLRKTLVKKVDENLVELMESDTSHDTETAIQNLIDRAQALKHHTSSEIILALVGSKSHVVTYGSTPGLRALLRKYKVKKVVEKNREKRLLEAQGITDDYLAENAALYFAWAFSTGFLVLLVLWSFLSSATKSMIMPSAAMLGIFAVISLVYYFHMRAANKKD</sequence>
<dbReference type="Proteomes" id="UP000001997">
    <property type="component" value="Unassembled WGS sequence"/>
</dbReference>
<dbReference type="InParanoid" id="A5DAT9"/>
<dbReference type="EMBL" id="CH408155">
    <property type="protein sequence ID" value="EDK36296.2"/>
    <property type="molecule type" value="Genomic_DNA"/>
</dbReference>
<dbReference type="AlphaFoldDB" id="A5DAT9"/>
<keyword evidence="1" id="KW-1133">Transmembrane helix</keyword>
<protein>
    <submittedName>
        <fullName evidence="2">Uncharacterized protein</fullName>
    </submittedName>
</protein>
<keyword evidence="3" id="KW-1185">Reference proteome</keyword>
<feature type="transmembrane region" description="Helical" evidence="1">
    <location>
        <begin position="77"/>
        <end position="98"/>
    </location>
</feature>
<evidence type="ECO:0000313" key="2">
    <source>
        <dbReference type="EMBL" id="EDK36296.2"/>
    </source>
</evidence>
<dbReference type="KEGG" id="pgu:PGUG_00394"/>
<name>A5DAT9_PICGU</name>
<feature type="transmembrane region" description="Helical" evidence="1">
    <location>
        <begin position="104"/>
        <end position="124"/>
    </location>
</feature>
<proteinExistence type="predicted"/>
<evidence type="ECO:0000256" key="1">
    <source>
        <dbReference type="SAM" id="Phobius"/>
    </source>
</evidence>
<feature type="transmembrane region" description="Helical" evidence="1">
    <location>
        <begin position="254"/>
        <end position="275"/>
    </location>
</feature>
<dbReference type="HOGENOM" id="CLU_980435_0_0_1"/>
<keyword evidence="1" id="KW-0812">Transmembrane</keyword>
<feature type="transmembrane region" description="Helical" evidence="1">
    <location>
        <begin position="226"/>
        <end position="248"/>
    </location>
</feature>
<gene>
    <name evidence="2" type="ORF">PGUG_00394</name>
</gene>
<organism evidence="2 3">
    <name type="scientific">Meyerozyma guilliermondii (strain ATCC 6260 / CBS 566 / DSM 6381 / JCM 1539 / NBRC 10279 / NRRL Y-324)</name>
    <name type="common">Yeast</name>
    <name type="synonym">Candida guilliermondii</name>
    <dbReference type="NCBI Taxonomy" id="294746"/>
    <lineage>
        <taxon>Eukaryota</taxon>
        <taxon>Fungi</taxon>
        <taxon>Dikarya</taxon>
        <taxon>Ascomycota</taxon>
        <taxon>Saccharomycotina</taxon>
        <taxon>Pichiomycetes</taxon>
        <taxon>Debaryomycetaceae</taxon>
        <taxon>Meyerozyma</taxon>
    </lineage>
</organism>
<evidence type="ECO:0000313" key="3">
    <source>
        <dbReference type="Proteomes" id="UP000001997"/>
    </source>
</evidence>